<evidence type="ECO:0000256" key="1">
    <source>
        <dbReference type="ARBA" id="ARBA00022741"/>
    </source>
</evidence>
<gene>
    <name evidence="4" type="ORF">BDK89_4227</name>
</gene>
<dbReference type="Gene3D" id="3.40.50.300">
    <property type="entry name" value="P-loop containing nucleotide triphosphate hydrolases"/>
    <property type="match status" value="1"/>
</dbReference>
<organism evidence="4 5">
    <name type="scientific">Ilumatobacter fluminis</name>
    <dbReference type="NCBI Taxonomy" id="467091"/>
    <lineage>
        <taxon>Bacteria</taxon>
        <taxon>Bacillati</taxon>
        <taxon>Actinomycetota</taxon>
        <taxon>Acidimicrobiia</taxon>
        <taxon>Acidimicrobiales</taxon>
        <taxon>Ilumatobacteraceae</taxon>
        <taxon>Ilumatobacter</taxon>
    </lineage>
</organism>
<comment type="caution">
    <text evidence="4">The sequence shown here is derived from an EMBL/GenBank/DDBJ whole genome shotgun (WGS) entry which is preliminary data.</text>
</comment>
<dbReference type="EMBL" id="SOAU01000001">
    <property type="protein sequence ID" value="TDT18599.1"/>
    <property type="molecule type" value="Genomic_DNA"/>
</dbReference>
<dbReference type="InterPro" id="IPR005225">
    <property type="entry name" value="Small_GTP-bd"/>
</dbReference>
<dbReference type="CDD" id="cd00882">
    <property type="entry name" value="Ras_like_GTPase"/>
    <property type="match status" value="1"/>
</dbReference>
<evidence type="ECO:0000313" key="5">
    <source>
        <dbReference type="Proteomes" id="UP000294558"/>
    </source>
</evidence>
<dbReference type="PANTHER" id="PTHR42708">
    <property type="entry name" value="ATP/GTP-BINDING PROTEIN-RELATED"/>
    <property type="match status" value="1"/>
</dbReference>
<dbReference type="InterPro" id="IPR027417">
    <property type="entry name" value="P-loop_NTPase"/>
</dbReference>
<dbReference type="Pfam" id="PF00009">
    <property type="entry name" value="GTP_EFTU"/>
    <property type="match status" value="1"/>
</dbReference>
<dbReference type="InterPro" id="IPR000795">
    <property type="entry name" value="T_Tr_GTP-bd_dom"/>
</dbReference>
<proteinExistence type="predicted"/>
<name>A0A4R7I6D0_9ACTN</name>
<feature type="domain" description="Tr-type G" evidence="3">
    <location>
        <begin position="15"/>
        <end position="148"/>
    </location>
</feature>
<keyword evidence="2" id="KW-0342">GTP-binding</keyword>
<dbReference type="PANTHER" id="PTHR42708:SF1">
    <property type="entry name" value="GLIDING MOTILITY PROTEIN MGLA"/>
    <property type="match status" value="1"/>
</dbReference>
<sequence length="212" mass="22559">MSSPDTGADAHDDHVVKLLVTGPFNAGKTTLIGSISQTPVVDTDVATTGDEAATKQRTTVAMDFGTYSVTDDEGRVELLMFGTPGQARFAFMTDVMKGDVDAVISVVDGSDDASHQLAGQAMRSLLADLHTPLVVAVNRCDDPDEAHRIARRLGALSNEAVVPCQLIHGESARDVVVAALIAALERLERPDSWRTPLQRVIDALRRTEAVAA</sequence>
<dbReference type="NCBIfam" id="TIGR00231">
    <property type="entry name" value="small_GTP"/>
    <property type="match status" value="1"/>
</dbReference>
<dbReference type="InterPro" id="IPR052705">
    <property type="entry name" value="Gliding_Motility_GTPase"/>
</dbReference>
<keyword evidence="5" id="KW-1185">Reference proteome</keyword>
<evidence type="ECO:0000313" key="4">
    <source>
        <dbReference type="EMBL" id="TDT18599.1"/>
    </source>
</evidence>
<dbReference type="AlphaFoldDB" id="A0A4R7I6D0"/>
<dbReference type="Proteomes" id="UP000294558">
    <property type="component" value="Unassembled WGS sequence"/>
</dbReference>
<evidence type="ECO:0000256" key="2">
    <source>
        <dbReference type="ARBA" id="ARBA00023134"/>
    </source>
</evidence>
<dbReference type="GO" id="GO:0003924">
    <property type="term" value="F:GTPase activity"/>
    <property type="evidence" value="ECO:0007669"/>
    <property type="project" value="InterPro"/>
</dbReference>
<reference evidence="4 5" key="1">
    <citation type="submission" date="2019-03" db="EMBL/GenBank/DDBJ databases">
        <title>Sequencing the genomes of 1000 actinobacteria strains.</title>
        <authorList>
            <person name="Klenk H.-P."/>
        </authorList>
    </citation>
    <scope>NUCLEOTIDE SEQUENCE [LARGE SCALE GENOMIC DNA]</scope>
    <source>
        <strain evidence="4 5">DSM 18936</strain>
    </source>
</reference>
<dbReference type="RefSeq" id="WP_166657753.1">
    <property type="nucleotide sequence ID" value="NZ_SOAU01000001.1"/>
</dbReference>
<accession>A0A4R7I6D0</accession>
<dbReference type="GO" id="GO:0005525">
    <property type="term" value="F:GTP binding"/>
    <property type="evidence" value="ECO:0007669"/>
    <property type="project" value="UniProtKB-KW"/>
</dbReference>
<keyword evidence="1" id="KW-0547">Nucleotide-binding</keyword>
<evidence type="ECO:0000259" key="3">
    <source>
        <dbReference type="Pfam" id="PF00009"/>
    </source>
</evidence>
<dbReference type="SUPFAM" id="SSF52540">
    <property type="entry name" value="P-loop containing nucleoside triphosphate hydrolases"/>
    <property type="match status" value="1"/>
</dbReference>
<protein>
    <recommendedName>
        <fullName evidence="3">Tr-type G domain-containing protein</fullName>
    </recommendedName>
</protein>